<dbReference type="Proteomes" id="UP000749010">
    <property type="component" value="Unassembled WGS sequence"/>
</dbReference>
<evidence type="ECO:0000259" key="2">
    <source>
        <dbReference type="PROSITE" id="PS50104"/>
    </source>
</evidence>
<dbReference type="SUPFAM" id="SSF52200">
    <property type="entry name" value="Toll/Interleukin receptor TIR domain"/>
    <property type="match status" value="1"/>
</dbReference>
<feature type="transmembrane region" description="Helical" evidence="1">
    <location>
        <begin position="150"/>
        <end position="169"/>
    </location>
</feature>
<dbReference type="InterPro" id="IPR000157">
    <property type="entry name" value="TIR_dom"/>
</dbReference>
<organism evidence="3 4">
    <name type="scientific">Candidatus Accumulibacter phosphatis</name>
    <dbReference type="NCBI Taxonomy" id="327160"/>
    <lineage>
        <taxon>Bacteria</taxon>
        <taxon>Pseudomonadati</taxon>
        <taxon>Pseudomonadota</taxon>
        <taxon>Betaproteobacteria</taxon>
        <taxon>Candidatus Accumulibacter</taxon>
    </lineage>
</organism>
<evidence type="ECO:0000313" key="4">
    <source>
        <dbReference type="Proteomes" id="UP000749010"/>
    </source>
</evidence>
<dbReference type="RefSeq" id="WP_169066660.1">
    <property type="nucleotide sequence ID" value="NZ_SPMY01000028.1"/>
</dbReference>
<feature type="domain" description="TIR" evidence="2">
    <location>
        <begin position="1"/>
        <end position="128"/>
    </location>
</feature>
<dbReference type="SMART" id="SM00255">
    <property type="entry name" value="TIR"/>
    <property type="match status" value="1"/>
</dbReference>
<gene>
    <name evidence="3" type="ORF">E4Q23_10825</name>
</gene>
<name>A0ABX1TZY0_9PROT</name>
<evidence type="ECO:0000256" key="1">
    <source>
        <dbReference type="SAM" id="Phobius"/>
    </source>
</evidence>
<keyword evidence="3" id="KW-0675">Receptor</keyword>
<dbReference type="PROSITE" id="PS50104">
    <property type="entry name" value="TIR"/>
    <property type="match status" value="1"/>
</dbReference>
<keyword evidence="1" id="KW-0472">Membrane</keyword>
<keyword evidence="1" id="KW-1133">Transmembrane helix</keyword>
<protein>
    <submittedName>
        <fullName evidence="3">Toll/interleukin-1 receptor domain-containing protein</fullName>
    </submittedName>
</protein>
<keyword evidence="1" id="KW-0812">Transmembrane</keyword>
<comment type="caution">
    <text evidence="3">The sequence shown here is derived from an EMBL/GenBank/DDBJ whole genome shotgun (WGS) entry which is preliminary data.</text>
</comment>
<proteinExistence type="predicted"/>
<dbReference type="Pfam" id="PF13676">
    <property type="entry name" value="TIR_2"/>
    <property type="match status" value="1"/>
</dbReference>
<dbReference type="EMBL" id="SPMY01000028">
    <property type="protein sequence ID" value="NMQ28203.1"/>
    <property type="molecule type" value="Genomic_DNA"/>
</dbReference>
<keyword evidence="4" id="KW-1185">Reference proteome</keyword>
<reference evidence="3 4" key="1">
    <citation type="submission" date="2019-03" db="EMBL/GenBank/DDBJ databases">
        <title>Metabolic reconstructions from genomes of highly enriched 'Candidatus Accumulibacter' and 'Candidatus Competibacter' bioreactor populations.</title>
        <authorList>
            <person name="Annavajhala M.K."/>
            <person name="Welles L."/>
            <person name="Abbas B."/>
            <person name="Sorokin D."/>
            <person name="Park H."/>
            <person name="Van Loosdrecht M."/>
            <person name="Chandran K."/>
        </authorList>
    </citation>
    <scope>NUCLEOTIDE SEQUENCE [LARGE SCALE GENOMIC DNA]</scope>
    <source>
        <strain evidence="3 4">SBR_S</strain>
    </source>
</reference>
<sequence length="299" mass="32198">MADVFISYSSKDRESAQTLATALRAVGRSVWWDREILTGQAFDHAIEKELDAARSVVVLWSRESIGSEWVKNEAASASERGILLPANIDGTRLPLEFRRRHTADLSGWTGDPSHDGFRAVCRGVDSIVGGDTVSPTRTSAEAAKGRGRHLTLLAVAVVVILVASVYAVLPDNTDSSKQAVQPRQQASSELSTATQAPAKVLVELADAVVGDYWGEVISDSRGSSRTHIGVTVRKLGPNRVRATSSYDRIGTVDVELTQIDKQILSTGGDTPFMVDLGAAPPTLLLNPHNELAYRGTLRQ</sequence>
<dbReference type="Gene3D" id="3.40.50.10140">
    <property type="entry name" value="Toll/interleukin-1 receptor homology (TIR) domain"/>
    <property type="match status" value="1"/>
</dbReference>
<dbReference type="InterPro" id="IPR035897">
    <property type="entry name" value="Toll_tir_struct_dom_sf"/>
</dbReference>
<evidence type="ECO:0000313" key="3">
    <source>
        <dbReference type="EMBL" id="NMQ28203.1"/>
    </source>
</evidence>
<accession>A0ABX1TZY0</accession>